<organism evidence="11 12">
    <name type="scientific">Hyaloscypha variabilis (strain UAMH 11265 / GT02V1 / F)</name>
    <name type="common">Meliniomyces variabilis</name>
    <dbReference type="NCBI Taxonomy" id="1149755"/>
    <lineage>
        <taxon>Eukaryota</taxon>
        <taxon>Fungi</taxon>
        <taxon>Dikarya</taxon>
        <taxon>Ascomycota</taxon>
        <taxon>Pezizomycotina</taxon>
        <taxon>Leotiomycetes</taxon>
        <taxon>Helotiales</taxon>
        <taxon>Hyaloscyphaceae</taxon>
        <taxon>Hyaloscypha</taxon>
        <taxon>Hyaloscypha variabilis</taxon>
    </lineage>
</organism>
<evidence type="ECO:0000256" key="2">
    <source>
        <dbReference type="ARBA" id="ARBA00022692"/>
    </source>
</evidence>
<dbReference type="OrthoDB" id="10265193at2759"/>
<dbReference type="PANTHER" id="PTHR12223:SF28">
    <property type="entry name" value="LECTIN, MANNOSE BINDING 1 LIKE"/>
    <property type="match status" value="1"/>
</dbReference>
<dbReference type="FunFam" id="2.60.120.200:FF:000245">
    <property type="entry name" value="Similar to lectin family integral membrane protein"/>
    <property type="match status" value="1"/>
</dbReference>
<evidence type="ECO:0000256" key="1">
    <source>
        <dbReference type="ARBA" id="ARBA00004479"/>
    </source>
</evidence>
<feature type="coiled-coil region" evidence="6">
    <location>
        <begin position="338"/>
        <end position="375"/>
    </location>
</feature>
<sequence length="435" mass="48233">MYWTAPLSLFAAAIFFASAQASYLSNELSFGHNGNISPNLRAVPNWHLLGKPKAPDILKDKLVLTPPYPGNMRGAVWTEKPLLHSNWAVDVDFRATGPERGGGNLQIWYAKDGQNEVGTSSIYTVGRFDGLALVVDQYAGSAGFIRGFLNDGTTDYSHHHSVDSLAFGHCDYSFRNLGRPSRIMLKQSDSMFRVEVDGNLCFESDKIKLPLGYSFGITAASAENPDSFEIFKFVTTTESHTPDIQDPNSDVQNAGMSSPPPVTNKIPEPNPGTSPNDIPSFSDQPETPASQYQSSAEQFSDLHNRLQAMMRNFNALHNIFNEEKQQAHIRHEELMGHIVRADNSLERIEKMMKKIEEVQADVRQTKSDLHNALDRHVAGLRGEVRSTHSTMLSTVASMGTGLGKFVLVVLGSNGLLVLCYLVYKRRKANMPKKYL</sequence>
<dbReference type="InterPro" id="IPR051136">
    <property type="entry name" value="Intracellular_Lectin-GPT"/>
</dbReference>
<evidence type="ECO:0000256" key="4">
    <source>
        <dbReference type="ARBA" id="ARBA00022989"/>
    </source>
</evidence>
<dbReference type="InterPro" id="IPR005052">
    <property type="entry name" value="Lectin_leg"/>
</dbReference>
<feature type="compositionally biased region" description="Pro residues" evidence="7">
    <location>
        <begin position="258"/>
        <end position="272"/>
    </location>
</feature>
<dbReference type="GO" id="GO:0030134">
    <property type="term" value="C:COPII-coated ER to Golgi transport vesicle"/>
    <property type="evidence" value="ECO:0007669"/>
    <property type="project" value="TreeGrafter"/>
</dbReference>
<evidence type="ECO:0000256" key="9">
    <source>
        <dbReference type="SAM" id="SignalP"/>
    </source>
</evidence>
<proteinExistence type="predicted"/>
<dbReference type="CDD" id="cd06903">
    <property type="entry name" value="lectin_EMP46_EMP47"/>
    <property type="match status" value="1"/>
</dbReference>
<evidence type="ECO:0000256" key="3">
    <source>
        <dbReference type="ARBA" id="ARBA00022729"/>
    </source>
</evidence>
<dbReference type="Pfam" id="PF03388">
    <property type="entry name" value="Lectin_leg-like"/>
    <property type="match status" value="1"/>
</dbReference>
<dbReference type="STRING" id="1149755.A0A2J6RNY0"/>
<feature type="domain" description="L-type lectin-like" evidence="10">
    <location>
        <begin position="27"/>
        <end position="238"/>
    </location>
</feature>
<dbReference type="EMBL" id="KZ613945">
    <property type="protein sequence ID" value="PMD40213.1"/>
    <property type="molecule type" value="Genomic_DNA"/>
</dbReference>
<reference evidence="11 12" key="1">
    <citation type="submission" date="2016-04" db="EMBL/GenBank/DDBJ databases">
        <title>A degradative enzymes factory behind the ericoid mycorrhizal symbiosis.</title>
        <authorList>
            <consortium name="DOE Joint Genome Institute"/>
            <person name="Martino E."/>
            <person name="Morin E."/>
            <person name="Grelet G."/>
            <person name="Kuo A."/>
            <person name="Kohler A."/>
            <person name="Daghino S."/>
            <person name="Barry K."/>
            <person name="Choi C."/>
            <person name="Cichocki N."/>
            <person name="Clum A."/>
            <person name="Copeland A."/>
            <person name="Hainaut M."/>
            <person name="Haridas S."/>
            <person name="Labutti K."/>
            <person name="Lindquist E."/>
            <person name="Lipzen A."/>
            <person name="Khouja H.-R."/>
            <person name="Murat C."/>
            <person name="Ohm R."/>
            <person name="Olson A."/>
            <person name="Spatafora J."/>
            <person name="Veneault-Fourrey C."/>
            <person name="Henrissat B."/>
            <person name="Grigoriev I."/>
            <person name="Martin F."/>
            <person name="Perotto S."/>
        </authorList>
    </citation>
    <scope>NUCLEOTIDE SEQUENCE [LARGE SCALE GENOMIC DNA]</scope>
    <source>
        <strain evidence="11 12">F</strain>
    </source>
</reference>
<evidence type="ECO:0000259" key="10">
    <source>
        <dbReference type="PROSITE" id="PS51328"/>
    </source>
</evidence>
<keyword evidence="3 9" id="KW-0732">Signal</keyword>
<dbReference type="InterPro" id="IPR035661">
    <property type="entry name" value="EMP46/EMP47_N"/>
</dbReference>
<keyword evidence="12" id="KW-1185">Reference proteome</keyword>
<dbReference type="GO" id="GO:0005793">
    <property type="term" value="C:endoplasmic reticulum-Golgi intermediate compartment"/>
    <property type="evidence" value="ECO:0007669"/>
    <property type="project" value="TreeGrafter"/>
</dbReference>
<keyword evidence="4 8" id="KW-1133">Transmembrane helix</keyword>
<dbReference type="AlphaFoldDB" id="A0A2J6RNY0"/>
<feature type="chain" id="PRO_5014349830" evidence="9">
    <location>
        <begin position="22"/>
        <end position="435"/>
    </location>
</feature>
<comment type="subcellular location">
    <subcellularLocation>
        <location evidence="1">Membrane</location>
        <topology evidence="1">Single-pass type I membrane protein</topology>
    </subcellularLocation>
</comment>
<evidence type="ECO:0000256" key="8">
    <source>
        <dbReference type="SAM" id="Phobius"/>
    </source>
</evidence>
<accession>A0A2J6RNY0</accession>
<name>A0A2J6RNY0_HYAVF</name>
<dbReference type="GO" id="GO:0006888">
    <property type="term" value="P:endoplasmic reticulum to Golgi vesicle-mediated transport"/>
    <property type="evidence" value="ECO:0007669"/>
    <property type="project" value="TreeGrafter"/>
</dbReference>
<dbReference type="GO" id="GO:0000139">
    <property type="term" value="C:Golgi membrane"/>
    <property type="evidence" value="ECO:0007669"/>
    <property type="project" value="TreeGrafter"/>
</dbReference>
<feature type="compositionally biased region" description="Polar residues" evidence="7">
    <location>
        <begin position="273"/>
        <end position="297"/>
    </location>
</feature>
<dbReference type="Proteomes" id="UP000235786">
    <property type="component" value="Unassembled WGS sequence"/>
</dbReference>
<feature type="compositionally biased region" description="Polar residues" evidence="7">
    <location>
        <begin position="246"/>
        <end position="256"/>
    </location>
</feature>
<keyword evidence="6" id="KW-0175">Coiled coil</keyword>
<dbReference type="PANTHER" id="PTHR12223">
    <property type="entry name" value="VESICULAR MANNOSE-BINDING LECTIN"/>
    <property type="match status" value="1"/>
</dbReference>
<dbReference type="GO" id="GO:0005789">
    <property type="term" value="C:endoplasmic reticulum membrane"/>
    <property type="evidence" value="ECO:0007669"/>
    <property type="project" value="TreeGrafter"/>
</dbReference>
<dbReference type="SUPFAM" id="SSF49899">
    <property type="entry name" value="Concanavalin A-like lectins/glucanases"/>
    <property type="match status" value="1"/>
</dbReference>
<dbReference type="PROSITE" id="PS51328">
    <property type="entry name" value="L_LECTIN_LIKE"/>
    <property type="match status" value="1"/>
</dbReference>
<feature type="region of interest" description="Disordered" evidence="7">
    <location>
        <begin position="239"/>
        <end position="297"/>
    </location>
</feature>
<protein>
    <submittedName>
        <fullName evidence="11">Concanavalin A-like lectin/glucanase</fullName>
    </submittedName>
</protein>
<keyword evidence="5 8" id="KW-0472">Membrane</keyword>
<dbReference type="GO" id="GO:0005537">
    <property type="term" value="F:D-mannose binding"/>
    <property type="evidence" value="ECO:0007669"/>
    <property type="project" value="TreeGrafter"/>
</dbReference>
<feature type="signal peptide" evidence="9">
    <location>
        <begin position="1"/>
        <end position="21"/>
    </location>
</feature>
<dbReference type="InterPro" id="IPR013320">
    <property type="entry name" value="ConA-like_dom_sf"/>
</dbReference>
<gene>
    <name evidence="11" type="ORF">L207DRAFT_427778</name>
</gene>
<keyword evidence="2 8" id="KW-0812">Transmembrane</keyword>
<evidence type="ECO:0000256" key="7">
    <source>
        <dbReference type="SAM" id="MobiDB-lite"/>
    </source>
</evidence>
<dbReference type="Gene3D" id="2.60.120.200">
    <property type="match status" value="1"/>
</dbReference>
<feature type="transmembrane region" description="Helical" evidence="8">
    <location>
        <begin position="402"/>
        <end position="423"/>
    </location>
</feature>
<evidence type="ECO:0000313" key="11">
    <source>
        <dbReference type="EMBL" id="PMD40213.1"/>
    </source>
</evidence>
<evidence type="ECO:0000256" key="6">
    <source>
        <dbReference type="SAM" id="Coils"/>
    </source>
</evidence>
<evidence type="ECO:0000256" key="5">
    <source>
        <dbReference type="ARBA" id="ARBA00023136"/>
    </source>
</evidence>
<evidence type="ECO:0000313" key="12">
    <source>
        <dbReference type="Proteomes" id="UP000235786"/>
    </source>
</evidence>
<keyword evidence="11" id="KW-0430">Lectin</keyword>